<organism evidence="1 2">
    <name type="scientific">Varibaculum cambriense</name>
    <dbReference type="NCBI Taxonomy" id="184870"/>
    <lineage>
        <taxon>Bacteria</taxon>
        <taxon>Bacillati</taxon>
        <taxon>Actinomycetota</taxon>
        <taxon>Actinomycetes</taxon>
        <taxon>Actinomycetales</taxon>
        <taxon>Actinomycetaceae</taxon>
        <taxon>Varibaculum</taxon>
    </lineage>
</organism>
<dbReference type="RefSeq" id="WP_060920607.1">
    <property type="nucleotide sequence ID" value="NZ_KQ960684.1"/>
</dbReference>
<accession>A0AB34WYA3</accession>
<dbReference type="EMBL" id="LSDN01000018">
    <property type="protein sequence ID" value="KXB80165.1"/>
    <property type="molecule type" value="Genomic_DNA"/>
</dbReference>
<evidence type="ECO:0000313" key="1">
    <source>
        <dbReference type="EMBL" id="KXB80165.1"/>
    </source>
</evidence>
<name>A0AB34WYA3_9ACTO</name>
<comment type="caution">
    <text evidence="1">The sequence shown here is derived from an EMBL/GenBank/DDBJ whole genome shotgun (WGS) entry which is preliminary data.</text>
</comment>
<gene>
    <name evidence="1" type="ORF">HMPREF1862_01389</name>
</gene>
<protein>
    <submittedName>
        <fullName evidence="1">Uncharacterized protein</fullName>
    </submittedName>
</protein>
<evidence type="ECO:0000313" key="2">
    <source>
        <dbReference type="Proteomes" id="UP000070572"/>
    </source>
</evidence>
<reference evidence="1 2" key="1">
    <citation type="submission" date="2016-01" db="EMBL/GenBank/DDBJ databases">
        <authorList>
            <person name="Mitreva M."/>
            <person name="Pepin K.H."/>
            <person name="Mihindukulasuriya K.A."/>
            <person name="Fulton R."/>
            <person name="Fronick C."/>
            <person name="O'Laughlin M."/>
            <person name="Miner T."/>
            <person name="Herter B."/>
            <person name="Rosa B.A."/>
            <person name="Cordes M."/>
            <person name="Tomlinson C."/>
            <person name="Wollam A."/>
            <person name="Palsikar V.B."/>
            <person name="Mardis E.R."/>
            <person name="Wilson R.K."/>
        </authorList>
    </citation>
    <scope>NUCLEOTIDE SEQUENCE [LARGE SCALE GENOMIC DNA]</scope>
    <source>
        <strain evidence="1 2">DNF00696</strain>
    </source>
</reference>
<dbReference type="AlphaFoldDB" id="A0AB34WYA3"/>
<sequence>MNFDNDKFLWVEGSGLEPYIEAKVARDTVVRISASGIPLTATLRLYVGGKKVSQAGQFEEEPAEFARCFPSKHWPGRPGCDRAVQVFLEQQKSALYPLADMNPDLSFRDLFTELRWYLEELHDFDPGNDIGIWSDEAGTYGQARYGRHKWVLTKGHGVITIEHYMAGFDTPTTCLSGSFRPLPAVVTYDYEGNLVSAAYMRCGRLYRTVGPAKVLFENGKISGAVWLADPKLR</sequence>
<dbReference type="Proteomes" id="UP000070572">
    <property type="component" value="Unassembled WGS sequence"/>
</dbReference>
<proteinExistence type="predicted"/>